<gene>
    <name evidence="3" type="ORF">AB6A40_007965</name>
</gene>
<comment type="caution">
    <text evidence="3">The sequence shown here is derived from an EMBL/GenBank/DDBJ whole genome shotgun (WGS) entry which is preliminary data.</text>
</comment>
<feature type="region of interest" description="Disordered" evidence="2">
    <location>
        <begin position="1"/>
        <end position="51"/>
    </location>
</feature>
<proteinExistence type="inferred from homology"/>
<organism evidence="3 4">
    <name type="scientific">Gnathostoma spinigerum</name>
    <dbReference type="NCBI Taxonomy" id="75299"/>
    <lineage>
        <taxon>Eukaryota</taxon>
        <taxon>Metazoa</taxon>
        <taxon>Ecdysozoa</taxon>
        <taxon>Nematoda</taxon>
        <taxon>Chromadorea</taxon>
        <taxon>Rhabditida</taxon>
        <taxon>Spirurina</taxon>
        <taxon>Gnathostomatomorpha</taxon>
        <taxon>Gnathostomatoidea</taxon>
        <taxon>Gnathostomatidae</taxon>
        <taxon>Gnathostoma</taxon>
    </lineage>
</organism>
<dbReference type="InterPro" id="IPR007955">
    <property type="entry name" value="Bystin"/>
</dbReference>
<evidence type="ECO:0008006" key="5">
    <source>
        <dbReference type="Google" id="ProtNLM"/>
    </source>
</evidence>
<accession>A0ABD6EPQ0</accession>
<dbReference type="PANTHER" id="PTHR12821:SF0">
    <property type="entry name" value="BYSTIN"/>
    <property type="match status" value="1"/>
</dbReference>
<sequence>MGKKWKGSKIKSGTGDLVTASALPLDQQIEAARTETQRDVPRQKDRILKRAKPANEYIDVDLSSKILSVARKQKREEESDETGKDSKRARQISLGGSSSETLSDEEDNICEAVDYNDGVVEVNAEDEEAINRFMNADQSEKTRTLWDLIQEKIEQKNFEIDSQISQNDESVAMRKLDPAVAKMYQEVGIVLSRYRSGKISKAFKMIPKMVNWEQILYLTNPEKWTAAAMYQATRIFASNLNPKMCQRFYNLVLLPRLRDDISEYKKLNFHLYQALHKAMYKPQAFFKGILLPLCESGTCTLREATIFGSVLSKSSIPVLHASVAMSLIAQMNYSGANSLFLRILIDKKFTLPYKTIDNIVDHFLRFRSEERSLPVLWHQSFLAFAQHYKASISDEQRSALLKILKIHVHHQITPEIRRELVSVMNEQKTKNVSPEVLMET</sequence>
<feature type="compositionally biased region" description="Basic and acidic residues" evidence="2">
    <location>
        <begin position="32"/>
        <end position="48"/>
    </location>
</feature>
<dbReference type="AlphaFoldDB" id="A0ABD6EPQ0"/>
<dbReference type="PANTHER" id="PTHR12821">
    <property type="entry name" value="BYSTIN"/>
    <property type="match status" value="1"/>
</dbReference>
<evidence type="ECO:0000256" key="2">
    <source>
        <dbReference type="SAM" id="MobiDB-lite"/>
    </source>
</evidence>
<dbReference type="Proteomes" id="UP001608902">
    <property type="component" value="Unassembled WGS sequence"/>
</dbReference>
<keyword evidence="4" id="KW-1185">Reference proteome</keyword>
<dbReference type="EMBL" id="JBGFUD010006876">
    <property type="protein sequence ID" value="MFH4981256.1"/>
    <property type="molecule type" value="Genomic_DNA"/>
</dbReference>
<feature type="compositionally biased region" description="Basic and acidic residues" evidence="2">
    <location>
        <begin position="74"/>
        <end position="88"/>
    </location>
</feature>
<name>A0ABD6EPQ0_9BILA</name>
<evidence type="ECO:0000313" key="4">
    <source>
        <dbReference type="Proteomes" id="UP001608902"/>
    </source>
</evidence>
<reference evidence="3 4" key="1">
    <citation type="submission" date="2024-08" db="EMBL/GenBank/DDBJ databases">
        <title>Gnathostoma spinigerum genome.</title>
        <authorList>
            <person name="Gonzalez-Bertolin B."/>
            <person name="Monzon S."/>
            <person name="Zaballos A."/>
            <person name="Jimenez P."/>
            <person name="Dekumyoy P."/>
            <person name="Varona S."/>
            <person name="Cuesta I."/>
            <person name="Sumanam S."/>
            <person name="Adisakwattana P."/>
            <person name="Gasser R.B."/>
            <person name="Hernandez-Gonzalez A."/>
            <person name="Young N.D."/>
            <person name="Perteguer M.J."/>
        </authorList>
    </citation>
    <scope>NUCLEOTIDE SEQUENCE [LARGE SCALE GENOMIC DNA]</scope>
    <source>
        <strain evidence="3">AL3</strain>
        <tissue evidence="3">Liver</tissue>
    </source>
</reference>
<feature type="region of interest" description="Disordered" evidence="2">
    <location>
        <begin position="70"/>
        <end position="106"/>
    </location>
</feature>
<protein>
    <recommendedName>
        <fullName evidence="5">Bystin</fullName>
    </recommendedName>
</protein>
<dbReference type="Pfam" id="PF05291">
    <property type="entry name" value="Bystin"/>
    <property type="match status" value="1"/>
</dbReference>
<evidence type="ECO:0000256" key="1">
    <source>
        <dbReference type="ARBA" id="ARBA00007114"/>
    </source>
</evidence>
<comment type="similarity">
    <text evidence="1">Belongs to the bystin family.</text>
</comment>
<evidence type="ECO:0000313" key="3">
    <source>
        <dbReference type="EMBL" id="MFH4981256.1"/>
    </source>
</evidence>